<reference evidence="2 3" key="1">
    <citation type="submission" date="2018-06" db="EMBL/GenBank/DDBJ databases">
        <title>Whole genome sequencing of a novel hydrocarbon degrading bacterial strain, PW21 isolated from oil contaminated produced water sample.</title>
        <authorList>
            <person name="Nagkirti P."/>
            <person name="Shaikh A."/>
            <person name="Gowdaman V."/>
            <person name="Engineer A.E."/>
            <person name="Dagar S."/>
            <person name="Dhakephalkar P.K."/>
        </authorList>
    </citation>
    <scope>NUCLEOTIDE SEQUENCE [LARGE SCALE GENOMIC DNA]</scope>
    <source>
        <strain evidence="2 3">PW21</strain>
    </source>
</reference>
<protein>
    <submittedName>
        <fullName evidence="2">Siderophore-interacting protein</fullName>
    </submittedName>
</protein>
<dbReference type="Gene3D" id="2.40.30.10">
    <property type="entry name" value="Translation factors"/>
    <property type="match status" value="1"/>
</dbReference>
<dbReference type="InterPro" id="IPR039374">
    <property type="entry name" value="SIP_fam"/>
</dbReference>
<evidence type="ECO:0000313" key="3">
    <source>
        <dbReference type="Proteomes" id="UP000248783"/>
    </source>
</evidence>
<dbReference type="PROSITE" id="PS51384">
    <property type="entry name" value="FAD_FR"/>
    <property type="match status" value="1"/>
</dbReference>
<dbReference type="AlphaFoldDB" id="A0A2W5WUF1"/>
<sequence length="273" mass="29410">MTQDATTSAPPARTRVPHTVTVTATRRLTPHMVRVTVGGEALRGLDVPPFTDRYVKLVMAEPPVVDGVPQGRPLLRTYTVRAVREAEWDLDVLLHGDEGLGGPWAARARPGDPVTFLGPGGGYAPDPEAPWHLLVGDASALPAIAASIEAMPEDAVVHAFVEVDDEAEKQDLPGPAATRVTWVVKGGESLEDAVVRAHAAGTLPSGVPHAFIHGEAGCVRVLRRWARAELGVPPERLSASGYWRRGADDERWRAEKAQWREAVERDDAELAHA</sequence>
<feature type="domain" description="FAD-binding FR-type" evidence="1">
    <location>
        <begin position="15"/>
        <end position="126"/>
    </location>
</feature>
<dbReference type="Pfam" id="PF04954">
    <property type="entry name" value="SIP"/>
    <property type="match status" value="1"/>
</dbReference>
<dbReference type="InterPro" id="IPR007037">
    <property type="entry name" value="SIP_rossman_dom"/>
</dbReference>
<dbReference type="CDD" id="cd06193">
    <property type="entry name" value="siderophore_interacting"/>
    <property type="match status" value="1"/>
</dbReference>
<dbReference type="Pfam" id="PF08021">
    <property type="entry name" value="FAD_binding_9"/>
    <property type="match status" value="1"/>
</dbReference>
<dbReference type="PANTHER" id="PTHR30157:SF0">
    <property type="entry name" value="NADPH-DEPENDENT FERRIC-CHELATE REDUCTASE"/>
    <property type="match status" value="1"/>
</dbReference>
<dbReference type="Gene3D" id="3.40.50.80">
    <property type="entry name" value="Nucleotide-binding domain of ferredoxin-NADP reductase (FNR) module"/>
    <property type="match status" value="1"/>
</dbReference>
<dbReference type="InterPro" id="IPR013113">
    <property type="entry name" value="SIP_FAD-bd"/>
</dbReference>
<dbReference type="Proteomes" id="UP000248783">
    <property type="component" value="Unassembled WGS sequence"/>
</dbReference>
<gene>
    <name evidence="2" type="ORF">DNL40_01620</name>
</gene>
<proteinExistence type="predicted"/>
<accession>A0A2W5WUF1</accession>
<comment type="caution">
    <text evidence="2">The sequence shown here is derived from an EMBL/GenBank/DDBJ whole genome shotgun (WGS) entry which is preliminary data.</text>
</comment>
<dbReference type="EMBL" id="QKWH01000001">
    <property type="protein sequence ID" value="PZR55109.1"/>
    <property type="molecule type" value="Genomic_DNA"/>
</dbReference>
<keyword evidence="3" id="KW-1185">Reference proteome</keyword>
<dbReference type="GO" id="GO:0016491">
    <property type="term" value="F:oxidoreductase activity"/>
    <property type="evidence" value="ECO:0007669"/>
    <property type="project" value="InterPro"/>
</dbReference>
<dbReference type="PANTHER" id="PTHR30157">
    <property type="entry name" value="FERRIC REDUCTASE, NADPH-DEPENDENT"/>
    <property type="match status" value="1"/>
</dbReference>
<dbReference type="InterPro" id="IPR017938">
    <property type="entry name" value="Riboflavin_synthase-like_b-brl"/>
</dbReference>
<dbReference type="InterPro" id="IPR039261">
    <property type="entry name" value="FNR_nucleotide-bd"/>
</dbReference>
<dbReference type="SUPFAM" id="SSF63380">
    <property type="entry name" value="Riboflavin synthase domain-like"/>
    <property type="match status" value="1"/>
</dbReference>
<organism evidence="2 3">
    <name type="scientific">Xylanimonas oleitrophica</name>
    <dbReference type="NCBI Taxonomy" id="2607479"/>
    <lineage>
        <taxon>Bacteria</taxon>
        <taxon>Bacillati</taxon>
        <taxon>Actinomycetota</taxon>
        <taxon>Actinomycetes</taxon>
        <taxon>Micrococcales</taxon>
        <taxon>Promicromonosporaceae</taxon>
        <taxon>Xylanimonas</taxon>
    </lineage>
</organism>
<evidence type="ECO:0000313" key="2">
    <source>
        <dbReference type="EMBL" id="PZR55109.1"/>
    </source>
</evidence>
<name>A0A2W5WUF1_9MICO</name>
<evidence type="ECO:0000259" key="1">
    <source>
        <dbReference type="PROSITE" id="PS51384"/>
    </source>
</evidence>
<dbReference type="RefSeq" id="WP_111249473.1">
    <property type="nucleotide sequence ID" value="NZ_QKWH01000001.1"/>
</dbReference>
<dbReference type="InterPro" id="IPR017927">
    <property type="entry name" value="FAD-bd_FR_type"/>
</dbReference>